<reference evidence="3" key="1">
    <citation type="journal article" date="2016" name="Genome Biol. Evol.">
        <title>Comparative 'omics' of the Fusarium fujikuroi species complex highlights differences in genetic potential and metabolite synthesis.</title>
        <authorList>
            <person name="Niehaus E.-M."/>
            <person name="Muensterkoetter M."/>
            <person name="Proctor R.H."/>
            <person name="Brown D.W."/>
            <person name="Sharon A."/>
            <person name="Idan Y."/>
            <person name="Oren-Young L."/>
            <person name="Sieber C.M."/>
            <person name="Novak O."/>
            <person name="Pencik A."/>
            <person name="Tarkowska D."/>
            <person name="Hromadova K."/>
            <person name="Freeman S."/>
            <person name="Maymon M."/>
            <person name="Elazar M."/>
            <person name="Youssef S.A."/>
            <person name="El-Shabrawy E.S.M."/>
            <person name="Shalaby A.B.A."/>
            <person name="Houterman P."/>
            <person name="Brock N.L."/>
            <person name="Burkhardt I."/>
            <person name="Tsavkelova E.A."/>
            <person name="Dickschat J.S."/>
            <person name="Galuszka P."/>
            <person name="Gueldener U."/>
            <person name="Tudzynski B."/>
        </authorList>
    </citation>
    <scope>NUCLEOTIDE SEQUENCE [LARGE SCALE GENOMIC DNA]</scope>
    <source>
        <strain evidence="3">MRC7560</strain>
    </source>
</reference>
<dbReference type="Proteomes" id="UP000184255">
    <property type="component" value="Unassembled WGS sequence"/>
</dbReference>
<feature type="domain" description="F-box" evidence="1">
    <location>
        <begin position="61"/>
        <end position="109"/>
    </location>
</feature>
<dbReference type="InterPro" id="IPR036047">
    <property type="entry name" value="F-box-like_dom_sf"/>
</dbReference>
<gene>
    <name evidence="2" type="ORF">FMAN_13225</name>
</gene>
<name>A0A1L7TI37_FUSMA</name>
<evidence type="ECO:0000313" key="3">
    <source>
        <dbReference type="Proteomes" id="UP000184255"/>
    </source>
</evidence>
<organism evidence="2 3">
    <name type="scientific">Fusarium mangiferae</name>
    <name type="common">Mango malformation disease fungus</name>
    <dbReference type="NCBI Taxonomy" id="192010"/>
    <lineage>
        <taxon>Eukaryota</taxon>
        <taxon>Fungi</taxon>
        <taxon>Dikarya</taxon>
        <taxon>Ascomycota</taxon>
        <taxon>Pezizomycotina</taxon>
        <taxon>Sordariomycetes</taxon>
        <taxon>Hypocreomycetidae</taxon>
        <taxon>Hypocreales</taxon>
        <taxon>Nectriaceae</taxon>
        <taxon>Fusarium</taxon>
        <taxon>Fusarium fujikuroi species complex</taxon>
    </lineage>
</organism>
<dbReference type="EMBL" id="FCQH01000007">
    <property type="protein sequence ID" value="CVK94957.1"/>
    <property type="molecule type" value="Genomic_DNA"/>
</dbReference>
<evidence type="ECO:0000259" key="1">
    <source>
        <dbReference type="PROSITE" id="PS50181"/>
    </source>
</evidence>
<sequence length="476" mass="55079">MTRLRLEYNFSHTPIQRLLNRFRSSRGTYRIPDFKEESCSVQTPLPDKGLVSAPPEIRNQGIRLLQLPPELIVLVMLFLPHSSLYMVRQTCSALRNLADDFKFQAFRTDILRSGEEHSCITKAQFDELREIQRILLRRSLCTPCGRLFDSGELESRLMGLWLPRQCTGCHEEHPTLLFPQGQKATYKCVGLLGKLAVCKHINVSGKVKPYIRRKTTVNCTDPEHVLIGRKDSRDRPAFQKYRAGISVDPGYYRATSEVFRTFPLAKLNAQQFPELEALKSHLMKHLRQLEPGNLCLHASNQLDSIVSCLVSDDCALSRHPNNLHKLPVCHAHDLKYQTRLECPGHQYRCRYCDTQYLWVLEGDYVALQVKMRIRSVSADSMDWLSNLTFDSEDHPIFNSYTEGILWCSDPSCGTNCGYRWLKMVEIFNRSTLNWGRLSVDLFDREPEFMVRFPLSLEYQTFETSSWEHGFTDLDCL</sequence>
<evidence type="ECO:0000313" key="2">
    <source>
        <dbReference type="EMBL" id="CVK94957.1"/>
    </source>
</evidence>
<dbReference type="Pfam" id="PF12937">
    <property type="entry name" value="F-box-like"/>
    <property type="match status" value="1"/>
</dbReference>
<comment type="caution">
    <text evidence="2">The sequence shown here is derived from an EMBL/GenBank/DDBJ whole genome shotgun (WGS) entry which is preliminary data.</text>
</comment>
<accession>A0A1L7TI37</accession>
<dbReference type="GeneID" id="65092474"/>
<dbReference type="RefSeq" id="XP_041683107.1">
    <property type="nucleotide sequence ID" value="XM_041832667.1"/>
</dbReference>
<keyword evidence="3" id="KW-1185">Reference proteome</keyword>
<dbReference type="PROSITE" id="PS50181">
    <property type="entry name" value="FBOX"/>
    <property type="match status" value="1"/>
</dbReference>
<dbReference type="VEuPathDB" id="FungiDB:FMAN_13225"/>
<dbReference type="SUPFAM" id="SSF81383">
    <property type="entry name" value="F-box domain"/>
    <property type="match status" value="1"/>
</dbReference>
<dbReference type="Gene3D" id="1.20.1280.50">
    <property type="match status" value="1"/>
</dbReference>
<proteinExistence type="predicted"/>
<dbReference type="CDD" id="cd09917">
    <property type="entry name" value="F-box_SF"/>
    <property type="match status" value="1"/>
</dbReference>
<protein>
    <recommendedName>
        <fullName evidence="1">F-box domain-containing protein</fullName>
    </recommendedName>
</protein>
<dbReference type="AlphaFoldDB" id="A0A1L7TI37"/>
<dbReference type="InterPro" id="IPR001810">
    <property type="entry name" value="F-box_dom"/>
</dbReference>